<dbReference type="GeneID" id="10535356"/>
<dbReference type="HOGENOM" id="CLU_1778394_0_0_1"/>
<dbReference type="RefSeq" id="XP_003332553.1">
    <property type="nucleotide sequence ID" value="XM_003332505.1"/>
</dbReference>
<evidence type="ECO:0000313" key="1">
    <source>
        <dbReference type="EMBL" id="EFP88134.1"/>
    </source>
</evidence>
<dbReference type="AlphaFoldDB" id="E3KV34"/>
<organism evidence="1 2">
    <name type="scientific">Puccinia graminis f. sp. tritici (strain CRL 75-36-700-3 / race SCCL)</name>
    <name type="common">Black stem rust fungus</name>
    <dbReference type="NCBI Taxonomy" id="418459"/>
    <lineage>
        <taxon>Eukaryota</taxon>
        <taxon>Fungi</taxon>
        <taxon>Dikarya</taxon>
        <taxon>Basidiomycota</taxon>
        <taxon>Pucciniomycotina</taxon>
        <taxon>Pucciniomycetes</taxon>
        <taxon>Pucciniales</taxon>
        <taxon>Pucciniaceae</taxon>
        <taxon>Puccinia</taxon>
    </lineage>
</organism>
<dbReference type="EMBL" id="DS178311">
    <property type="protein sequence ID" value="EFP88134.1"/>
    <property type="molecule type" value="Genomic_DNA"/>
</dbReference>
<reference evidence="2" key="2">
    <citation type="journal article" date="2011" name="Proc. Natl. Acad. Sci. U.S.A.">
        <title>Obligate biotrophy features unraveled by the genomic analysis of rust fungi.</title>
        <authorList>
            <person name="Duplessis S."/>
            <person name="Cuomo C.A."/>
            <person name="Lin Y.-C."/>
            <person name="Aerts A."/>
            <person name="Tisserant E."/>
            <person name="Veneault-Fourrey C."/>
            <person name="Joly D.L."/>
            <person name="Hacquard S."/>
            <person name="Amselem J."/>
            <person name="Cantarel B.L."/>
            <person name="Chiu R."/>
            <person name="Coutinho P.M."/>
            <person name="Feau N."/>
            <person name="Field M."/>
            <person name="Frey P."/>
            <person name="Gelhaye E."/>
            <person name="Goldberg J."/>
            <person name="Grabherr M.G."/>
            <person name="Kodira C.D."/>
            <person name="Kohler A."/>
            <person name="Kuees U."/>
            <person name="Lindquist E.A."/>
            <person name="Lucas S.M."/>
            <person name="Mago R."/>
            <person name="Mauceli E."/>
            <person name="Morin E."/>
            <person name="Murat C."/>
            <person name="Pangilinan J.L."/>
            <person name="Park R."/>
            <person name="Pearson M."/>
            <person name="Quesneville H."/>
            <person name="Rouhier N."/>
            <person name="Sakthikumar S."/>
            <person name="Salamov A.A."/>
            <person name="Schmutz J."/>
            <person name="Selles B."/>
            <person name="Shapiro H."/>
            <person name="Tanguay P."/>
            <person name="Tuskan G.A."/>
            <person name="Henrissat B."/>
            <person name="Van de Peer Y."/>
            <person name="Rouze P."/>
            <person name="Ellis J.G."/>
            <person name="Dodds P.N."/>
            <person name="Schein J.E."/>
            <person name="Zhong S."/>
            <person name="Hamelin R.C."/>
            <person name="Grigoriev I.V."/>
            <person name="Szabo L.J."/>
            <person name="Martin F."/>
        </authorList>
    </citation>
    <scope>NUCLEOTIDE SEQUENCE [LARGE SCALE GENOMIC DNA]</scope>
    <source>
        <strain evidence="2">CRL 75-36-700-3 / race SCCL</strain>
    </source>
</reference>
<accession>E3KV34</accession>
<dbReference type="Proteomes" id="UP000008783">
    <property type="component" value="Unassembled WGS sequence"/>
</dbReference>
<dbReference type="VEuPathDB" id="FungiDB:PGTG_12581"/>
<evidence type="ECO:0000313" key="2">
    <source>
        <dbReference type="Proteomes" id="UP000008783"/>
    </source>
</evidence>
<reference key="1">
    <citation type="submission" date="2007-01" db="EMBL/GenBank/DDBJ databases">
        <title>The Genome Sequence of Puccinia graminis f. sp. tritici Strain CRL 75-36-700-3.</title>
        <authorList>
            <consortium name="The Broad Institute Genome Sequencing Platform"/>
            <person name="Birren B."/>
            <person name="Lander E."/>
            <person name="Galagan J."/>
            <person name="Nusbaum C."/>
            <person name="Devon K."/>
            <person name="Cuomo C."/>
            <person name="Jaffe D."/>
            <person name="Butler J."/>
            <person name="Alvarez P."/>
            <person name="Gnerre S."/>
            <person name="Grabherr M."/>
            <person name="Mauceli E."/>
            <person name="Brockman W."/>
            <person name="Young S."/>
            <person name="LaButti K."/>
            <person name="Sykes S."/>
            <person name="DeCaprio D."/>
            <person name="Crawford M."/>
            <person name="Koehrsen M."/>
            <person name="Engels R."/>
            <person name="Montgomery P."/>
            <person name="Pearson M."/>
            <person name="Howarth C."/>
            <person name="Larson L."/>
            <person name="White J."/>
            <person name="Zeng Q."/>
            <person name="Kodira C."/>
            <person name="Yandava C."/>
            <person name="Alvarado L."/>
            <person name="O'Leary S."/>
            <person name="Szabo L."/>
            <person name="Dean R."/>
            <person name="Schein J."/>
        </authorList>
    </citation>
    <scope>NUCLEOTIDE SEQUENCE</scope>
    <source>
        <strain>CRL 75-36-700-3</strain>
    </source>
</reference>
<dbReference type="InParanoid" id="E3KV34"/>
<sequence length="146" mass="17143">MFQLLYYIPTLSNLTPTLCTNQPEFSLEIMKRKKSNQKAKTKTEHYFFSNFQPPKMKSGENQQAAFAIIEQAIPEDDLRLVAWQMAKFVKKKYSLTKNKLALLVKEHTYQSNQLRQAVSRLEEIVQSDTHDEFWKKNYLGTEPAHL</sequence>
<gene>
    <name evidence="1" type="ORF">PGTG_12581</name>
</gene>
<proteinExistence type="predicted"/>
<dbReference type="KEGG" id="pgr:PGTG_12581"/>
<protein>
    <submittedName>
        <fullName evidence="1">Uncharacterized protein</fullName>
    </submittedName>
</protein>
<keyword evidence="2" id="KW-1185">Reference proteome</keyword>
<name>E3KV34_PUCGT</name>